<dbReference type="RefSeq" id="WP_064240271.1">
    <property type="nucleotide sequence ID" value="NZ_LPUX01000049.1"/>
</dbReference>
<reference evidence="2 3" key="1">
    <citation type="journal article" date="2016" name="Int. J. Syst. Evol. Microbiol.">
        <title>Ensifer glycinis sp. nov., an novel rhizobial species associated with Glycine spp.</title>
        <authorList>
            <person name="Yan H."/>
            <person name="Yan J."/>
            <person name="Sui X.H."/>
            <person name="Wang E.T."/>
            <person name="Chen W.X."/>
            <person name="Zhang X.X."/>
            <person name="Chen W.F."/>
        </authorList>
    </citation>
    <scope>NUCLEOTIDE SEQUENCE [LARGE SCALE GENOMIC DNA]</scope>
    <source>
        <strain evidence="2 3">CCBAU 23380</strain>
    </source>
</reference>
<accession>A0A178Y6D6</accession>
<keyword evidence="3" id="KW-1185">Reference proteome</keyword>
<dbReference type="Gene3D" id="1.10.3990.20">
    <property type="entry name" value="protein bp1543"/>
    <property type="match status" value="1"/>
</dbReference>
<dbReference type="InterPro" id="IPR038268">
    <property type="entry name" value="RHH_sf"/>
</dbReference>
<gene>
    <name evidence="2" type="ORF">AU381_26945</name>
</gene>
<organism evidence="2 3">
    <name type="scientific">Sinorhizobium glycinis</name>
    <dbReference type="NCBI Taxonomy" id="1472378"/>
    <lineage>
        <taxon>Bacteria</taxon>
        <taxon>Pseudomonadati</taxon>
        <taxon>Pseudomonadota</taxon>
        <taxon>Alphaproteobacteria</taxon>
        <taxon>Hyphomicrobiales</taxon>
        <taxon>Rhizobiaceae</taxon>
        <taxon>Sinorhizobium/Ensifer group</taxon>
        <taxon>Sinorhizobium</taxon>
    </lineage>
</organism>
<protein>
    <recommendedName>
        <fullName evidence="1">Ribbon-helix-helix domain-containing protein</fullName>
    </recommendedName>
</protein>
<sequence length="202" mass="21984">MTEPSAASSAEKLWALKFRVVTVAGQRKGIKLEEIYWSSLSELAAHRGCRLADIVAEAETALTGEGNLTARLRLVATSYLREQLSSARQRSELSVIAGQVRACPSPAFALSGDKRIIAYNPAFLTFVQSRFFRVQPSAPAQSLRLSFDIQFSQLVERLKAAPGEPQPAGFTIGINEHVTRGRLNAALASLFDHDVVIGFILA</sequence>
<feature type="domain" description="Ribbon-helix-helix" evidence="1">
    <location>
        <begin position="19"/>
        <end position="80"/>
    </location>
</feature>
<comment type="caution">
    <text evidence="2">The sequence shown here is derived from an EMBL/GenBank/DDBJ whole genome shotgun (WGS) entry which is preliminary data.</text>
</comment>
<evidence type="ECO:0000313" key="3">
    <source>
        <dbReference type="Proteomes" id="UP000094025"/>
    </source>
</evidence>
<dbReference type="Proteomes" id="UP000094025">
    <property type="component" value="Unassembled WGS sequence"/>
</dbReference>
<evidence type="ECO:0000259" key="1">
    <source>
        <dbReference type="Pfam" id="PF13467"/>
    </source>
</evidence>
<dbReference type="EMBL" id="LPUX01000049">
    <property type="protein sequence ID" value="OAP43007.1"/>
    <property type="molecule type" value="Genomic_DNA"/>
</dbReference>
<dbReference type="AlphaFoldDB" id="A0A178Y6D6"/>
<dbReference type="Pfam" id="PF13467">
    <property type="entry name" value="RHH_4"/>
    <property type="match status" value="1"/>
</dbReference>
<evidence type="ECO:0000313" key="2">
    <source>
        <dbReference type="EMBL" id="OAP43007.1"/>
    </source>
</evidence>
<dbReference type="OrthoDB" id="7336664at2"/>
<dbReference type="InterPro" id="IPR027373">
    <property type="entry name" value="RHH_dom"/>
</dbReference>
<name>A0A178Y6D6_9HYPH</name>
<proteinExistence type="predicted"/>
<dbReference type="STRING" id="1472378.AU381_26945"/>